<dbReference type="GO" id="GO:0005829">
    <property type="term" value="C:cytosol"/>
    <property type="evidence" value="ECO:0007669"/>
    <property type="project" value="TreeGrafter"/>
</dbReference>
<name>A0A075ICL0_9EURY</name>
<sequence>MGTLTIRRGKTANTGLIEGSRMPSFGNIGFSGKLRPSQVASSQIIENQLSAGEKKLLVVAPPGSGKTVLGLYVWSDLIRKPTLVLSPNSAIQAQWIARAKELFELDGREAEIGTNPKDPGILTSLTYQSVTMPSRGGDNLDEAAIDIWKAKLMEPDNTGTCQAEDAESAMAWIVDLQDKNQEYYSERLGFYRKKARDDLAQHGNALWILHESSKENLRRLSEVGIGLIILDECHHLMEHWGRVLVEMRELFGDPVILGLTATPPDVDSASTSSADMYSEFFGEVDYEVPVPALVRDGNLAPYQDLAYFVRPTQDELRYIANVDDEFNELVSQISLGSGKEKKGRTPPLEVWLAQTLDELLLPSGSAKDWGSFSRRDPTLSRLAPLYLSYKGLSLPPGVPAPIELGIEQWNQHDLIPLLDRYIRNGLMRSKSKKDHALADDAKQKLRMLGVQITESGARACASPVGRVMAHSNAKYDALRDVLNAEMQALGTDIRAVVVTDFEKTSATAIVEGVLDKGAGGAVAAYRAILESDSTDILDPVLMTGSTVLVDDDLLEGILPRFEQWVKERNLDIKFDYIERDGFMEIRGSGEHWQPRYYTMMITELFQEGITKCIIGTRGLLGEGWDASRINVLIDLTTVTTSMSINQLRGRSFRLDKEWPEKVANNWDIVCLAEEFSKGFDDYDRFKQKHRQLYGVCDDGAIEKGVGHVHAAFTEVRPEGISENLAVFNEDMIRRARNRPRSRDLWNVGVPFNAVPKEALEVKTGGGLGRGFPPARNIGSAQWTDESLIMAIADAVASSLMEVKEISPVASKVAGGSRSGGWVRTYLEGSSEEDSEIFAKAMQEVLGPLDNPRYIISRDVKYITDNWLSTLLPEVLAKYFRGTKNELVMFHAIPKLMSRDKERVAVFRRYWNLKVSPGEVVYGHSQSGKERVDLVKRAGYSPPSINFHSKSVFV</sequence>
<dbReference type="EMBL" id="KF901263">
    <property type="protein sequence ID" value="AIF24532.1"/>
    <property type="molecule type" value="Genomic_DNA"/>
</dbReference>
<dbReference type="Gene3D" id="3.40.50.300">
    <property type="entry name" value="P-loop containing nucleotide triphosphate hydrolases"/>
    <property type="match status" value="2"/>
</dbReference>
<dbReference type="InterPro" id="IPR006935">
    <property type="entry name" value="Helicase/UvrB_N"/>
</dbReference>
<dbReference type="PANTHER" id="PTHR47396">
    <property type="entry name" value="TYPE I RESTRICTION ENZYME ECOKI R PROTEIN"/>
    <property type="match status" value="1"/>
</dbReference>
<keyword evidence="2" id="KW-0347">Helicase</keyword>
<keyword evidence="2" id="KW-0378">Hydrolase</keyword>
<accession>A0A075ICL0</accession>
<dbReference type="InterPro" id="IPR014001">
    <property type="entry name" value="Helicase_ATP-bd"/>
</dbReference>
<dbReference type="PANTHER" id="PTHR47396:SF1">
    <property type="entry name" value="ATP-DEPENDENT HELICASE IRC3-RELATED"/>
    <property type="match status" value="1"/>
</dbReference>
<proteinExistence type="predicted"/>
<dbReference type="GO" id="GO:0140097">
    <property type="term" value="F:catalytic activity, acting on DNA"/>
    <property type="evidence" value="ECO:0007669"/>
    <property type="project" value="UniProtKB-ARBA"/>
</dbReference>
<reference evidence="2" key="1">
    <citation type="journal article" date="2014" name="Genome Biol. Evol.">
        <title>Pangenome evidence for extensive interdomain horizontal transfer affecting lineage core and shell genes in uncultured planktonic thaumarchaeota and euryarchaeota.</title>
        <authorList>
            <person name="Deschamps P."/>
            <person name="Zivanovic Y."/>
            <person name="Moreira D."/>
            <person name="Rodriguez-Valera F."/>
            <person name="Lopez-Garcia P."/>
        </authorList>
    </citation>
    <scope>NUCLEOTIDE SEQUENCE</scope>
</reference>
<dbReference type="GO" id="GO:0016787">
    <property type="term" value="F:hydrolase activity"/>
    <property type="evidence" value="ECO:0007669"/>
    <property type="project" value="InterPro"/>
</dbReference>
<evidence type="ECO:0000259" key="1">
    <source>
        <dbReference type="PROSITE" id="PS51192"/>
    </source>
</evidence>
<dbReference type="GO" id="GO:0004386">
    <property type="term" value="F:helicase activity"/>
    <property type="evidence" value="ECO:0007669"/>
    <property type="project" value="UniProtKB-KW"/>
</dbReference>
<dbReference type="AlphaFoldDB" id="A0A075ICL0"/>
<dbReference type="GO" id="GO:0005524">
    <property type="term" value="F:ATP binding"/>
    <property type="evidence" value="ECO:0007669"/>
    <property type="project" value="InterPro"/>
</dbReference>
<keyword evidence="2" id="KW-0067">ATP-binding</keyword>
<dbReference type="SUPFAM" id="SSF52540">
    <property type="entry name" value="P-loop containing nucleoside triphosphate hydrolases"/>
    <property type="match status" value="2"/>
</dbReference>
<dbReference type="InterPro" id="IPR050742">
    <property type="entry name" value="Helicase_Restrict-Modif_Enz"/>
</dbReference>
<dbReference type="GO" id="GO:0003677">
    <property type="term" value="F:DNA binding"/>
    <property type="evidence" value="ECO:0007669"/>
    <property type="project" value="InterPro"/>
</dbReference>
<evidence type="ECO:0000313" key="2">
    <source>
        <dbReference type="EMBL" id="AIF24532.1"/>
    </source>
</evidence>
<feature type="domain" description="Helicase ATP-binding" evidence="1">
    <location>
        <begin position="47"/>
        <end position="281"/>
    </location>
</feature>
<dbReference type="CDD" id="cd18785">
    <property type="entry name" value="SF2_C"/>
    <property type="match status" value="1"/>
</dbReference>
<protein>
    <submittedName>
        <fullName evidence="2">DNA or RNA helicases of superfamily II</fullName>
    </submittedName>
</protein>
<dbReference type="Pfam" id="PF04851">
    <property type="entry name" value="ResIII"/>
    <property type="match status" value="1"/>
</dbReference>
<dbReference type="InterPro" id="IPR027417">
    <property type="entry name" value="P-loop_NTPase"/>
</dbReference>
<organism evidence="2">
    <name type="scientific">uncultured marine group II/III euryarchaeote SAT1000_33_B09</name>
    <dbReference type="NCBI Taxonomy" id="1456574"/>
    <lineage>
        <taxon>Archaea</taxon>
        <taxon>Methanobacteriati</taxon>
        <taxon>Methanobacteriota</taxon>
        <taxon>environmental samples</taxon>
    </lineage>
</organism>
<keyword evidence="2" id="KW-0547">Nucleotide-binding</keyword>
<dbReference type="PROSITE" id="PS51192">
    <property type="entry name" value="HELICASE_ATP_BIND_1"/>
    <property type="match status" value="1"/>
</dbReference>
<dbReference type="SMART" id="SM00487">
    <property type="entry name" value="DEXDc"/>
    <property type="match status" value="1"/>
</dbReference>